<keyword evidence="3" id="KW-1185">Reference proteome</keyword>
<dbReference type="EMBL" id="FWWV01000041">
    <property type="protein sequence ID" value="SMB87960.1"/>
    <property type="molecule type" value="Genomic_DNA"/>
</dbReference>
<accession>A0A1W1V3U5</accession>
<gene>
    <name evidence="2" type="ORF">SAMN05660772_02785</name>
</gene>
<evidence type="ECO:0000259" key="1">
    <source>
        <dbReference type="Pfam" id="PF20148"/>
    </source>
</evidence>
<sequence length="117" mass="13023">MKQNKIANIIANTGAYFTLAKTYSLTVSFSANSGKDRFVPSAEKIIKGDPIDVLTGYLVEQRTDFTLGQTLPLRFTRTWARHKASDQADGLCGRYWVDNFSDYAELSGNGQHVRIAT</sequence>
<dbReference type="Proteomes" id="UP000192408">
    <property type="component" value="Unassembled WGS sequence"/>
</dbReference>
<protein>
    <recommendedName>
        <fullName evidence="1">DUF6531 domain-containing protein</fullName>
    </recommendedName>
</protein>
<dbReference type="STRING" id="1122938.SAMN05660772_02785"/>
<dbReference type="Pfam" id="PF20148">
    <property type="entry name" value="DUF6531"/>
    <property type="match status" value="1"/>
</dbReference>
<evidence type="ECO:0000313" key="2">
    <source>
        <dbReference type="EMBL" id="SMB87960.1"/>
    </source>
</evidence>
<organism evidence="2 3">
    <name type="scientific">Pasteurella testudinis DSM 23072</name>
    <dbReference type="NCBI Taxonomy" id="1122938"/>
    <lineage>
        <taxon>Bacteria</taxon>
        <taxon>Pseudomonadati</taxon>
        <taxon>Pseudomonadota</taxon>
        <taxon>Gammaproteobacteria</taxon>
        <taxon>Pasteurellales</taxon>
        <taxon>Pasteurellaceae</taxon>
        <taxon>Pasteurella</taxon>
    </lineage>
</organism>
<proteinExistence type="predicted"/>
<feature type="non-terminal residue" evidence="2">
    <location>
        <position position="117"/>
    </location>
</feature>
<name>A0A1W1V3U5_9PAST</name>
<reference evidence="3" key="1">
    <citation type="submission" date="2017-04" db="EMBL/GenBank/DDBJ databases">
        <authorList>
            <person name="Varghese N."/>
            <person name="Submissions S."/>
        </authorList>
    </citation>
    <scope>NUCLEOTIDE SEQUENCE [LARGE SCALE GENOMIC DNA]</scope>
    <source>
        <strain evidence="3">DSM 23072</strain>
    </source>
</reference>
<dbReference type="AlphaFoldDB" id="A0A1W1V3U5"/>
<dbReference type="InterPro" id="IPR045351">
    <property type="entry name" value="DUF6531"/>
</dbReference>
<dbReference type="RefSeq" id="WP_159460748.1">
    <property type="nucleotide sequence ID" value="NZ_FWWV01000041.1"/>
</dbReference>
<feature type="domain" description="DUF6531" evidence="1">
    <location>
        <begin position="48"/>
        <end position="109"/>
    </location>
</feature>
<evidence type="ECO:0000313" key="3">
    <source>
        <dbReference type="Proteomes" id="UP000192408"/>
    </source>
</evidence>